<feature type="domain" description="SIS" evidence="2">
    <location>
        <begin position="56"/>
        <end position="219"/>
    </location>
</feature>
<name>A0A1M7B3G5_PSETH</name>
<dbReference type="EMBL" id="FRAP01000032">
    <property type="protein sequence ID" value="SHL49491.1"/>
    <property type="molecule type" value="Genomic_DNA"/>
</dbReference>
<dbReference type="InterPro" id="IPR001347">
    <property type="entry name" value="SIS_dom"/>
</dbReference>
<dbReference type="GO" id="GO:0009254">
    <property type="term" value="P:peptidoglycan turnover"/>
    <property type="evidence" value="ECO:0007669"/>
    <property type="project" value="TreeGrafter"/>
</dbReference>
<gene>
    <name evidence="3" type="ORF">SAMN05443637_13214</name>
</gene>
<reference evidence="3 4" key="1">
    <citation type="submission" date="2016-11" db="EMBL/GenBank/DDBJ databases">
        <authorList>
            <person name="Jaros S."/>
            <person name="Januszkiewicz K."/>
            <person name="Wedrychowicz H."/>
        </authorList>
    </citation>
    <scope>NUCLEOTIDE SEQUENCE [LARGE SCALE GENOMIC DNA]</scope>
    <source>
        <strain evidence="3 4">DSM 43832</strain>
    </source>
</reference>
<sequence length="282" mass="28359">MSELDRLSTEGVQPGLEDLNERPPAAIVDVLLAAEARVPAVLAAAAAQLGTAVEVVERGLRAGGRLIYVGAGTPGRLAALDAAECVPTFGVPPGLVVAVLAGGAEAAARAVEGAEDDAAAGAADLRTLAPGPADTVVGITASGRTPFVLGALGAARAAGAATIAIVNNPGSAAAAAADVAVELLTGPEVIAGSTRLTAGTSQKIALNVLSTAAMVRIGRTHGPWMIDVRATNQKLRRRAQRTLVQITGESEERVAEALRSTGGDTREALALLRARQPWSQCP</sequence>
<evidence type="ECO:0000256" key="1">
    <source>
        <dbReference type="ARBA" id="ARBA00023277"/>
    </source>
</evidence>
<dbReference type="Gene3D" id="3.40.50.10490">
    <property type="entry name" value="Glucose-6-phosphate isomerase like protein, domain 1"/>
    <property type="match status" value="1"/>
</dbReference>
<dbReference type="AlphaFoldDB" id="A0A1M7B3G5"/>
<dbReference type="OrthoDB" id="9813395at2"/>
<dbReference type="PROSITE" id="PS51464">
    <property type="entry name" value="SIS"/>
    <property type="match status" value="1"/>
</dbReference>
<dbReference type="GO" id="GO:0016803">
    <property type="term" value="F:ether hydrolase activity"/>
    <property type="evidence" value="ECO:0007669"/>
    <property type="project" value="TreeGrafter"/>
</dbReference>
<evidence type="ECO:0000313" key="3">
    <source>
        <dbReference type="EMBL" id="SHL49491.1"/>
    </source>
</evidence>
<keyword evidence="1" id="KW-0119">Carbohydrate metabolism</keyword>
<dbReference type="GO" id="GO:0097367">
    <property type="term" value="F:carbohydrate derivative binding"/>
    <property type="evidence" value="ECO:0007669"/>
    <property type="project" value="InterPro"/>
</dbReference>
<dbReference type="NCBIfam" id="NF009222">
    <property type="entry name" value="PRK12570.1"/>
    <property type="match status" value="1"/>
</dbReference>
<dbReference type="Proteomes" id="UP000184363">
    <property type="component" value="Unassembled WGS sequence"/>
</dbReference>
<organism evidence="3 4">
    <name type="scientific">Pseudonocardia thermophila</name>
    <dbReference type="NCBI Taxonomy" id="1848"/>
    <lineage>
        <taxon>Bacteria</taxon>
        <taxon>Bacillati</taxon>
        <taxon>Actinomycetota</taxon>
        <taxon>Actinomycetes</taxon>
        <taxon>Pseudonocardiales</taxon>
        <taxon>Pseudonocardiaceae</taxon>
        <taxon>Pseudonocardia</taxon>
    </lineage>
</organism>
<dbReference type="STRING" id="1848.SAMN05443637_13214"/>
<dbReference type="SUPFAM" id="SSF53697">
    <property type="entry name" value="SIS domain"/>
    <property type="match status" value="1"/>
</dbReference>
<accession>A0A1M7B3G5</accession>
<dbReference type="NCBIfam" id="NF003915">
    <property type="entry name" value="PRK05441.1"/>
    <property type="match status" value="1"/>
</dbReference>
<evidence type="ECO:0000313" key="4">
    <source>
        <dbReference type="Proteomes" id="UP000184363"/>
    </source>
</evidence>
<dbReference type="RefSeq" id="WP_159444986.1">
    <property type="nucleotide sequence ID" value="NZ_CALGVN010000034.1"/>
</dbReference>
<dbReference type="PANTHER" id="PTHR10088:SF4">
    <property type="entry name" value="GLUCOKINASE REGULATORY PROTEIN"/>
    <property type="match status" value="1"/>
</dbReference>
<dbReference type="Pfam" id="PF22645">
    <property type="entry name" value="GKRP_SIS_N"/>
    <property type="match status" value="1"/>
</dbReference>
<dbReference type="PANTHER" id="PTHR10088">
    <property type="entry name" value="GLUCOKINASE REGULATORY PROTEIN"/>
    <property type="match status" value="1"/>
</dbReference>
<dbReference type="Gene3D" id="1.10.8.1080">
    <property type="match status" value="1"/>
</dbReference>
<protein>
    <submittedName>
        <fullName evidence="3">N-acetylmuramic acid 6-phosphate etherase</fullName>
    </submittedName>
</protein>
<evidence type="ECO:0000259" key="2">
    <source>
        <dbReference type="PROSITE" id="PS51464"/>
    </source>
</evidence>
<dbReference type="InterPro" id="IPR040190">
    <property type="entry name" value="MURQ/GCKR"/>
</dbReference>
<keyword evidence="4" id="KW-1185">Reference proteome</keyword>
<proteinExistence type="predicted"/>
<dbReference type="GO" id="GO:0046348">
    <property type="term" value="P:amino sugar catabolic process"/>
    <property type="evidence" value="ECO:0007669"/>
    <property type="project" value="TreeGrafter"/>
</dbReference>
<dbReference type="GO" id="GO:0016835">
    <property type="term" value="F:carbon-oxygen lyase activity"/>
    <property type="evidence" value="ECO:0007669"/>
    <property type="project" value="TreeGrafter"/>
</dbReference>
<dbReference type="InterPro" id="IPR046348">
    <property type="entry name" value="SIS_dom_sf"/>
</dbReference>